<gene>
    <name evidence="3" type="ORF">BCR41DRAFT_424714</name>
</gene>
<sequence length="977" mass="108048">MTPRSSVVMTHSKSTLSGNARPFVPNPQTKHLQQQPQPQQHYGFGQFLAHLNDTYPSSSTTSTRSLPDEKRHGVRGGSKRPAAQLSSEVIAQAIASNNAFLLGQNLLTAYKDLETFRRGQERGSVGIISETMATALQTHPDPVMFIVNALITVGTVAGFKNLDPVFELAVSEFFVLVLQQFLEWYHDHAEEWAMAVKSTTVTVTGSTSHSKTSSQSFASTAMAPGFLLDDDDPIPSSYPHHPEIDLIGPEIDLIILDDDRLDTAGTIPSTLQLRSIQPQQTGSSSNTSLLDDDLIAPSPSLLQVAVLKPVVKDLISLTDFDTTRPVKSPSSASVPSLLPPFRDVDKNNKKLDLLTDDNEFGMNESKADKVDLMKLEETRKYVNEQEQTFEKQEEEDSSPDMHDLLDVGNSNLCSTRRVSSQHDQTKKDDGTEADKGDTTVKEKILEKEHRVDNIEPVETLVVENAREAKAEEEEKEEEEEEEPGLIQQRHRGKLLDEIPGGNNLLQVFAVLDILKMRASLRKPIKDGEGETYGWSLARQLYKRGLFRESSVVIFEYLENDDEDSGSDPSWSSRSNFAASGSMNTNKGIKTTKDSHVPTLRTLSTPSTLPPPPSFPAQPVLQKRPYPFYKLPSDVQIIMVDSDEQLGELAFSLKNSTIVGMDTEWLPNVKQYRGLRPGTRTAIMQLACNADSTVYIVDTVAFLNSPDFGEQLVQVIGEFFNNPKTLKLAYDWDGDHELLIETFPSLHQEHFRPRNFLDLKHVWIKSSSNSNGDAGSNSNSNGDSSDSNSVNSSIHGNGNRSGGSDRSMSSLFGIRKHGNVINSNVGHLKSASSQTPGTTTTEAEEFSSRSASTSMPGSPTMSSCSLPSSSTTVTHSKLEENPGPEREQYDEQGREVRRGGEVTEYEKWALYPAEQGMNCIPGGLSGMLKGLCGYQLDKTCRISHWEQRPLKEEQELYAAIDAWCLLDVYSVLETIERI</sequence>
<organism evidence="3 4">
    <name type="scientific">Lobosporangium transversale</name>
    <dbReference type="NCBI Taxonomy" id="64571"/>
    <lineage>
        <taxon>Eukaryota</taxon>
        <taxon>Fungi</taxon>
        <taxon>Fungi incertae sedis</taxon>
        <taxon>Mucoromycota</taxon>
        <taxon>Mortierellomycotina</taxon>
        <taxon>Mortierellomycetes</taxon>
        <taxon>Mortierellales</taxon>
        <taxon>Mortierellaceae</taxon>
        <taxon>Lobosporangium</taxon>
    </lineage>
</organism>
<dbReference type="InParanoid" id="A0A1Y2GDD6"/>
<feature type="compositionally biased region" description="Polar residues" evidence="1">
    <location>
        <begin position="272"/>
        <end position="288"/>
    </location>
</feature>
<feature type="compositionally biased region" description="Basic and acidic residues" evidence="1">
    <location>
        <begin position="423"/>
        <end position="440"/>
    </location>
</feature>
<dbReference type="STRING" id="64571.A0A1Y2GDD6"/>
<dbReference type="InterPro" id="IPR002562">
    <property type="entry name" value="3'-5'_exonuclease_dom"/>
</dbReference>
<feature type="region of interest" description="Disordered" evidence="1">
    <location>
        <begin position="767"/>
        <end position="809"/>
    </location>
</feature>
<evidence type="ECO:0000259" key="2">
    <source>
        <dbReference type="Pfam" id="PF01612"/>
    </source>
</evidence>
<feature type="compositionally biased region" description="Basic and acidic residues" evidence="1">
    <location>
        <begin position="875"/>
        <end position="899"/>
    </location>
</feature>
<dbReference type="OrthoDB" id="5376140at2759"/>
<dbReference type="InterPro" id="IPR052408">
    <property type="entry name" value="Exonuclease_MUT-7-like"/>
</dbReference>
<feature type="region of interest" description="Disordered" evidence="1">
    <location>
        <begin position="825"/>
        <end position="899"/>
    </location>
</feature>
<feature type="region of interest" description="Disordered" evidence="1">
    <location>
        <begin position="467"/>
        <end position="488"/>
    </location>
</feature>
<feature type="compositionally biased region" description="Low complexity" evidence="1">
    <location>
        <begin position="597"/>
        <end position="606"/>
    </location>
</feature>
<name>A0A1Y2GDD6_9FUNG</name>
<feature type="compositionally biased region" description="Acidic residues" evidence="1">
    <location>
        <begin position="470"/>
        <end position="483"/>
    </location>
</feature>
<dbReference type="PANTHER" id="PTHR47765">
    <property type="entry name" value="3'-5' EXONUCLEASE DOMAIN-CONTAINING PROTEIN"/>
    <property type="match status" value="1"/>
</dbReference>
<keyword evidence="4" id="KW-1185">Reference proteome</keyword>
<reference evidence="3 4" key="1">
    <citation type="submission" date="2016-07" db="EMBL/GenBank/DDBJ databases">
        <title>Pervasive Adenine N6-methylation of Active Genes in Fungi.</title>
        <authorList>
            <consortium name="DOE Joint Genome Institute"/>
            <person name="Mondo S.J."/>
            <person name="Dannebaum R.O."/>
            <person name="Kuo R.C."/>
            <person name="Labutti K."/>
            <person name="Haridas S."/>
            <person name="Kuo A."/>
            <person name="Salamov A."/>
            <person name="Ahrendt S.R."/>
            <person name="Lipzen A."/>
            <person name="Sullivan W."/>
            <person name="Andreopoulos W.B."/>
            <person name="Clum A."/>
            <person name="Lindquist E."/>
            <person name="Daum C."/>
            <person name="Ramamoorthy G.K."/>
            <person name="Gryganskyi A."/>
            <person name="Culley D."/>
            <person name="Magnuson J.K."/>
            <person name="James T.Y."/>
            <person name="O'Malley M.A."/>
            <person name="Stajich J.E."/>
            <person name="Spatafora J.W."/>
            <person name="Visel A."/>
            <person name="Grigoriev I.V."/>
        </authorList>
    </citation>
    <scope>NUCLEOTIDE SEQUENCE [LARGE SCALE GENOMIC DNA]</scope>
    <source>
        <strain evidence="3 4">NRRL 3116</strain>
    </source>
</reference>
<feature type="region of interest" description="Disordered" evidence="1">
    <location>
        <begin position="272"/>
        <end position="291"/>
    </location>
</feature>
<dbReference type="GO" id="GO:0008408">
    <property type="term" value="F:3'-5' exonuclease activity"/>
    <property type="evidence" value="ECO:0007669"/>
    <property type="project" value="InterPro"/>
</dbReference>
<comment type="caution">
    <text evidence="3">The sequence shown here is derived from an EMBL/GenBank/DDBJ whole genome shotgun (WGS) entry which is preliminary data.</text>
</comment>
<feature type="region of interest" description="Disordered" evidence="1">
    <location>
        <begin position="385"/>
        <end position="440"/>
    </location>
</feature>
<evidence type="ECO:0000313" key="3">
    <source>
        <dbReference type="EMBL" id="ORZ07751.1"/>
    </source>
</evidence>
<feature type="compositionally biased region" description="Polar residues" evidence="1">
    <location>
        <begin position="408"/>
        <end position="422"/>
    </location>
</feature>
<feature type="domain" description="3'-5' exonuclease" evidence="2">
    <location>
        <begin position="921"/>
        <end position="972"/>
    </location>
</feature>
<evidence type="ECO:0000313" key="4">
    <source>
        <dbReference type="Proteomes" id="UP000193648"/>
    </source>
</evidence>
<accession>A0A1Y2GDD6</accession>
<feature type="region of interest" description="Disordered" evidence="1">
    <location>
        <begin position="53"/>
        <end position="82"/>
    </location>
</feature>
<dbReference type="Gene3D" id="3.30.420.10">
    <property type="entry name" value="Ribonuclease H-like superfamily/Ribonuclease H"/>
    <property type="match status" value="2"/>
</dbReference>
<proteinExistence type="predicted"/>
<dbReference type="AlphaFoldDB" id="A0A1Y2GDD6"/>
<dbReference type="InterPro" id="IPR036397">
    <property type="entry name" value="RNaseH_sf"/>
</dbReference>
<feature type="compositionally biased region" description="Polar residues" evidence="1">
    <location>
        <begin position="825"/>
        <end position="840"/>
    </location>
</feature>
<dbReference type="RefSeq" id="XP_021878117.1">
    <property type="nucleotide sequence ID" value="XM_022030476.1"/>
</dbReference>
<dbReference type="Pfam" id="PF01612">
    <property type="entry name" value="DNA_pol_A_exo1"/>
    <property type="match status" value="1"/>
</dbReference>
<dbReference type="SUPFAM" id="SSF53098">
    <property type="entry name" value="Ribonuclease H-like"/>
    <property type="match status" value="1"/>
</dbReference>
<dbReference type="EMBL" id="MCFF01000040">
    <property type="protein sequence ID" value="ORZ07751.1"/>
    <property type="molecule type" value="Genomic_DNA"/>
</dbReference>
<dbReference type="PANTHER" id="PTHR47765:SF2">
    <property type="entry name" value="EXONUCLEASE MUT-7 HOMOLOG"/>
    <property type="match status" value="1"/>
</dbReference>
<feature type="compositionally biased region" description="Polar residues" evidence="1">
    <location>
        <begin position="1"/>
        <end position="18"/>
    </location>
</feature>
<feature type="compositionally biased region" description="Polar residues" evidence="1">
    <location>
        <begin position="575"/>
        <end position="588"/>
    </location>
</feature>
<dbReference type="Proteomes" id="UP000193648">
    <property type="component" value="Unassembled WGS sequence"/>
</dbReference>
<dbReference type="InterPro" id="IPR012337">
    <property type="entry name" value="RNaseH-like_sf"/>
</dbReference>
<feature type="compositionally biased region" description="Low complexity" evidence="1">
    <location>
        <begin position="849"/>
        <end position="873"/>
    </location>
</feature>
<feature type="region of interest" description="Disordered" evidence="1">
    <location>
        <begin position="560"/>
        <end position="617"/>
    </location>
</feature>
<feature type="region of interest" description="Disordered" evidence="1">
    <location>
        <begin position="1"/>
        <end position="38"/>
    </location>
</feature>
<dbReference type="GeneID" id="33572318"/>
<dbReference type="GO" id="GO:0003676">
    <property type="term" value="F:nucleic acid binding"/>
    <property type="evidence" value="ECO:0007669"/>
    <property type="project" value="InterPro"/>
</dbReference>
<dbReference type="GO" id="GO:0006139">
    <property type="term" value="P:nucleobase-containing compound metabolic process"/>
    <property type="evidence" value="ECO:0007669"/>
    <property type="project" value="InterPro"/>
</dbReference>
<evidence type="ECO:0000256" key="1">
    <source>
        <dbReference type="SAM" id="MobiDB-lite"/>
    </source>
</evidence>
<protein>
    <recommendedName>
        <fullName evidence="2">3'-5' exonuclease domain-containing protein</fullName>
    </recommendedName>
</protein>